<reference evidence="2 3" key="1">
    <citation type="submission" date="2016-11" db="EMBL/GenBank/DDBJ databases">
        <authorList>
            <person name="Jaros S."/>
            <person name="Januszkiewicz K."/>
            <person name="Wedrychowicz H."/>
        </authorList>
    </citation>
    <scope>NUCLEOTIDE SEQUENCE [LARGE SCALE GENOMIC DNA]</scope>
    <source>
        <strain evidence="2 3">DSM 22807</strain>
    </source>
</reference>
<evidence type="ECO:0000256" key="1">
    <source>
        <dbReference type="SAM" id="Phobius"/>
    </source>
</evidence>
<sequence>MEEYMLPCMSKKLFGVECIGCGTQRALILLLKGEFVEAFKMYPPIYTLVILFLFLFLHIVDKSRNYTRIVISLAIINLIIMILSYAYKMYNY</sequence>
<accession>A0A1M6M004</accession>
<dbReference type="Proteomes" id="UP000184232">
    <property type="component" value="Unassembled WGS sequence"/>
</dbReference>
<evidence type="ECO:0000313" key="2">
    <source>
        <dbReference type="EMBL" id="SHJ76764.1"/>
    </source>
</evidence>
<keyword evidence="3" id="KW-1185">Reference proteome</keyword>
<feature type="transmembrane region" description="Helical" evidence="1">
    <location>
        <begin position="41"/>
        <end position="60"/>
    </location>
</feature>
<name>A0A1M6M004_9FLAO</name>
<proteinExistence type="predicted"/>
<dbReference type="Pfam" id="PF10825">
    <property type="entry name" value="DUF2752"/>
    <property type="match status" value="1"/>
</dbReference>
<organism evidence="2 3">
    <name type="scientific">Flavobacterium haoranii</name>
    <dbReference type="NCBI Taxonomy" id="683124"/>
    <lineage>
        <taxon>Bacteria</taxon>
        <taxon>Pseudomonadati</taxon>
        <taxon>Bacteroidota</taxon>
        <taxon>Flavobacteriia</taxon>
        <taxon>Flavobacteriales</taxon>
        <taxon>Flavobacteriaceae</taxon>
        <taxon>Flavobacterium</taxon>
    </lineage>
</organism>
<dbReference type="InterPro" id="IPR021215">
    <property type="entry name" value="DUF2752"/>
</dbReference>
<evidence type="ECO:0008006" key="4">
    <source>
        <dbReference type="Google" id="ProtNLM"/>
    </source>
</evidence>
<keyword evidence="1" id="KW-1133">Transmembrane helix</keyword>
<dbReference type="STRING" id="683124.SAMN05444337_2576"/>
<keyword evidence="1" id="KW-0812">Transmembrane</keyword>
<dbReference type="AlphaFoldDB" id="A0A1M6M004"/>
<dbReference type="OrthoDB" id="9815897at2"/>
<protein>
    <recommendedName>
        <fullName evidence="4">DUF2752 domain-containing protein</fullName>
    </recommendedName>
</protein>
<dbReference type="RefSeq" id="WP_072785747.1">
    <property type="nucleotide sequence ID" value="NZ_CP045292.1"/>
</dbReference>
<dbReference type="EMBL" id="FQZH01000006">
    <property type="protein sequence ID" value="SHJ76764.1"/>
    <property type="molecule type" value="Genomic_DNA"/>
</dbReference>
<feature type="transmembrane region" description="Helical" evidence="1">
    <location>
        <begin position="69"/>
        <end position="87"/>
    </location>
</feature>
<keyword evidence="1" id="KW-0472">Membrane</keyword>
<evidence type="ECO:0000313" key="3">
    <source>
        <dbReference type="Proteomes" id="UP000184232"/>
    </source>
</evidence>
<gene>
    <name evidence="2" type="ORF">SAMN05444337_2576</name>
</gene>